<proteinExistence type="predicted"/>
<evidence type="ECO:0000313" key="3">
    <source>
        <dbReference type="EMBL" id="CAI5770511.1"/>
    </source>
</evidence>
<accession>A0AA35K2B9</accession>
<dbReference type="InterPro" id="IPR018849">
    <property type="entry name" value="Urb2/Npa2_C"/>
</dbReference>
<feature type="region of interest" description="Disordered" evidence="1">
    <location>
        <begin position="58"/>
        <end position="81"/>
    </location>
</feature>
<dbReference type="EMBL" id="OX395128">
    <property type="protein sequence ID" value="CAI5770511.1"/>
    <property type="molecule type" value="Genomic_DNA"/>
</dbReference>
<dbReference type="PANTHER" id="PTHR15682:SF2">
    <property type="entry name" value="UNHEALTHY RIBOSOME BIOGENESIS PROTEIN 2 HOMOLOG"/>
    <property type="match status" value="1"/>
</dbReference>
<evidence type="ECO:0000259" key="2">
    <source>
        <dbReference type="Pfam" id="PF10441"/>
    </source>
</evidence>
<dbReference type="PANTHER" id="PTHR15682">
    <property type="entry name" value="UNHEALTHY RIBOSOME BIOGENESIS PROTEIN 2 HOMOLOG"/>
    <property type="match status" value="1"/>
</dbReference>
<dbReference type="Proteomes" id="UP001178461">
    <property type="component" value="Chromosome 3"/>
</dbReference>
<protein>
    <recommendedName>
        <fullName evidence="2">Nucleolar 27S pre-rRNA processing Urb2/Npa2 C-terminal domain-containing protein</fullName>
    </recommendedName>
</protein>
<evidence type="ECO:0000313" key="4">
    <source>
        <dbReference type="Proteomes" id="UP001178461"/>
    </source>
</evidence>
<dbReference type="InterPro" id="IPR052609">
    <property type="entry name" value="Ribosome_Biogenesis_Reg"/>
</dbReference>
<organism evidence="3 4">
    <name type="scientific">Podarcis lilfordi</name>
    <name type="common">Lilford's wall lizard</name>
    <dbReference type="NCBI Taxonomy" id="74358"/>
    <lineage>
        <taxon>Eukaryota</taxon>
        <taxon>Metazoa</taxon>
        <taxon>Chordata</taxon>
        <taxon>Craniata</taxon>
        <taxon>Vertebrata</taxon>
        <taxon>Euteleostomi</taxon>
        <taxon>Lepidosauria</taxon>
        <taxon>Squamata</taxon>
        <taxon>Bifurcata</taxon>
        <taxon>Unidentata</taxon>
        <taxon>Episquamata</taxon>
        <taxon>Laterata</taxon>
        <taxon>Lacertibaenia</taxon>
        <taxon>Lacertidae</taxon>
        <taxon>Podarcis</taxon>
    </lineage>
</organism>
<dbReference type="GO" id="GO:0005730">
    <property type="term" value="C:nucleolus"/>
    <property type="evidence" value="ECO:0007669"/>
    <property type="project" value="TreeGrafter"/>
</dbReference>
<dbReference type="GO" id="GO:0042254">
    <property type="term" value="P:ribosome biogenesis"/>
    <property type="evidence" value="ECO:0007669"/>
    <property type="project" value="TreeGrafter"/>
</dbReference>
<evidence type="ECO:0000256" key="1">
    <source>
        <dbReference type="SAM" id="MobiDB-lite"/>
    </source>
</evidence>
<feature type="domain" description="Nucleolar 27S pre-rRNA processing Urb2/Npa2 C-terminal" evidence="2">
    <location>
        <begin position="1422"/>
        <end position="1611"/>
    </location>
</feature>
<reference evidence="3" key="1">
    <citation type="submission" date="2022-12" db="EMBL/GenBank/DDBJ databases">
        <authorList>
            <person name="Alioto T."/>
            <person name="Alioto T."/>
            <person name="Gomez Garrido J."/>
        </authorList>
    </citation>
    <scope>NUCLEOTIDE SEQUENCE</scope>
</reference>
<name>A0AA35K2B9_9SAUR</name>
<sequence>MTDGTDTEKEESGARGGRRTRRRGLPANGEAGPVGARLVTPAELFSLSLSGSGNSLVRRKVTPKKEGGGESEDVPEEAAQASPSAHTVFMAAIYSGIHLKLKSAKTSWEDKLKLAQFAWISHQCFLPNKEQVLLDWVCHTLVSCSNKKLELPNDIVEKLWTYLDNILHSRKLQSLFKDGKTITLRFSIAQVMNEKLSTSYAQKTLKDVGTVLSCCSGILSMPPLSIVYTAKFELLVDLLSKLSCLACWQLSSEEAVSPQLLEVLQLTFQQYLLIQRQQANANRVFGQVTKQLLQPCLLLRHLLTSGAWTQAEDGHLRQHQSKEIRNSIEALLVAGIFRPELLPSYSEELLPEKEPHAVRKGGLKHLLLPASTIQARLEDASFCPPALHGKVVANSVPLLFKLFLESYNKAENHLVCFHMLTRLYRCLRISNLQEDLWNSQFSPSEWTSELLAMEQLLNSVLSNGIYNVAADRIRHKEVQFHFYRQLAQILVSHSQPAIPAWFRCLKALISLNHLIVEPDLDDLVASAWIDAEVSELRTKKAQETLVATLFHTYAKLRQFQKLFEEVLSVICRPAAEELRLPVLPAGIRAKLCECLLDLPPNQILDIVALILEKCQTFLIPDVRGDSDVASKLQSMSSLLHSVLFHMRSLDDSTPLPVVRRTQNLMETMQREVIRALFDLLTDCQAEETELELWVEKVGGSALLFACTWVAANTLFSLNCPKYASPAGKTTLALTDSTVSNWDFSAVLPGLDTQSWEKITKLLSCSCSGSRYCTEWLVLQKMKMMLMQSSSQTEASHQALQCAGAFILQSGRCCTNGEESEPWDGNAGAITSLTYPTAHWHLVVSNLPILAPYLSMSDTWYVAGVLLKTLLANQTQAAPDGDGSSLITVGKVSTDLLHSPLLPELRAIHSSFLSHIVQHCASIVANQSLQQLSAEDVPWCEFDPSGRGASTGPSSEPSMCWTAMEKAAQVILSSAKGRDYVTLEEEHLNRLLGLLDIISALNLDSLFPLGHTRCFLLLLSLAANTKASVACSEALSLKFRTTCYRLLACLQTGRNANSSFKVLHASDVLEAALSSAFAACKTSAGVSTAAPWDEFLCGIQVFLEHYLQFTLERRQSVKLNLEKFMSFLATCKPCAASSEHAESWSPAADQLLLVAVTAQCQVLTLHLQHRQQQGNHQASGTLPVLLEQAVLQTGATIQLCLRNHTKGQPLPLVFLPCITTLLKADSFLAQSVTGESAQKSPAQPSKCQQLSHRELYQRFYIQLLRELDLAGGNVQFLRSALQFLTAFCSMPELYPAQATSIAAFHSIRKLLAGPGVTVQVIRDLEVQLTELMAQLVENCTPDDFCAMLRVVLEGLDVRNIWKQNHEEALSAVTLVKVLLGCPLSREKEKAFWFSSPRIITALVMQMKEASQDPKRIPILVVPILETVAALLRQGEGVFSNPHHVTLVFNILLTVPLDQREYGNIFLGIHEVLFSILQCHPKVMLKAAPSFLNSFHRLVISVMHEGKQKGDRGITDEFEVILRCAHLVERMYTYIAAKTEEFTVLSSFIVAQYVIELQKVTLHPAVKKHLTEGIYHILDLCVERDIKFLNASLPVGVREVFKELYHDYSHYHKALKQGDEKYTA</sequence>
<gene>
    <name evidence="3" type="ORF">PODLI_1B031046</name>
</gene>
<keyword evidence="4" id="KW-1185">Reference proteome</keyword>
<feature type="region of interest" description="Disordered" evidence="1">
    <location>
        <begin position="1"/>
        <end position="34"/>
    </location>
</feature>
<feature type="compositionally biased region" description="Basic and acidic residues" evidence="1">
    <location>
        <begin position="1"/>
        <end position="13"/>
    </location>
</feature>
<dbReference type="Pfam" id="PF10441">
    <property type="entry name" value="Urb2"/>
    <property type="match status" value="1"/>
</dbReference>